<reference evidence="9 10" key="1">
    <citation type="submission" date="2017-06" db="EMBL/GenBank/DDBJ databases">
        <authorList>
            <consortium name="Pathogen Informatics"/>
        </authorList>
    </citation>
    <scope>NUCLEOTIDE SEQUENCE [LARGE SCALE GENOMIC DNA]</scope>
    <source>
        <strain evidence="9 10">NCTC13161</strain>
    </source>
</reference>
<dbReference type="Proteomes" id="UP000215126">
    <property type="component" value="Chromosome 1"/>
</dbReference>
<sequence>MNTQAPFTSPTPGTPGTADTRLAPNTPANATAPHNGHDTAAADSPSIRALFFGFLGLGMTAFGGALPLARRMIVDKHRWISDAEFTDLLGLCQFLPGGNIINLSVALGMRFRGWRGALASILGLIAAPSAVVIALGTIYQHFQNDPHVKHLFAGLAAAAAGLLIQMAWKVAWPLRKSVVLGGVAVACFIAIAVLRVPLVLTMLVMTPISIYATWRVSQ</sequence>
<feature type="transmembrane region" description="Helical" evidence="8">
    <location>
        <begin position="49"/>
        <end position="69"/>
    </location>
</feature>
<evidence type="ECO:0000256" key="6">
    <source>
        <dbReference type="ARBA" id="ARBA00023136"/>
    </source>
</evidence>
<dbReference type="Pfam" id="PF02417">
    <property type="entry name" value="Chromate_transp"/>
    <property type="match status" value="1"/>
</dbReference>
<dbReference type="GO" id="GO:0015109">
    <property type="term" value="F:chromate transmembrane transporter activity"/>
    <property type="evidence" value="ECO:0007669"/>
    <property type="project" value="InterPro"/>
</dbReference>
<evidence type="ECO:0000313" key="10">
    <source>
        <dbReference type="Proteomes" id="UP000215126"/>
    </source>
</evidence>
<dbReference type="InterPro" id="IPR003370">
    <property type="entry name" value="Chromate_transpt"/>
</dbReference>
<dbReference type="EMBL" id="LT906435">
    <property type="protein sequence ID" value="SNU83029.1"/>
    <property type="molecule type" value="Genomic_DNA"/>
</dbReference>
<evidence type="ECO:0000256" key="1">
    <source>
        <dbReference type="ARBA" id="ARBA00004651"/>
    </source>
</evidence>
<keyword evidence="4 8" id="KW-0812">Transmembrane</keyword>
<keyword evidence="10" id="KW-1185">Reference proteome</keyword>
<organism evidence="9 10">
    <name type="scientific">Pandoraea sputorum</name>
    <dbReference type="NCBI Taxonomy" id="93222"/>
    <lineage>
        <taxon>Bacteria</taxon>
        <taxon>Pseudomonadati</taxon>
        <taxon>Pseudomonadota</taxon>
        <taxon>Betaproteobacteria</taxon>
        <taxon>Burkholderiales</taxon>
        <taxon>Burkholderiaceae</taxon>
        <taxon>Pandoraea</taxon>
    </lineage>
</organism>
<evidence type="ECO:0000256" key="4">
    <source>
        <dbReference type="ARBA" id="ARBA00022692"/>
    </source>
</evidence>
<feature type="region of interest" description="Disordered" evidence="7">
    <location>
        <begin position="1"/>
        <end position="40"/>
    </location>
</feature>
<keyword evidence="3" id="KW-1003">Cell membrane</keyword>
<keyword evidence="6 8" id="KW-0472">Membrane</keyword>
<name>A0A239SCN3_9BURK</name>
<comment type="similarity">
    <text evidence="2">Belongs to the chromate ion transporter (CHR) (TC 2.A.51) family.</text>
</comment>
<feature type="transmembrane region" description="Helical" evidence="8">
    <location>
        <begin position="178"/>
        <end position="205"/>
    </location>
</feature>
<dbReference type="STRING" id="93222.NA29_10675"/>
<dbReference type="GO" id="GO:0005886">
    <property type="term" value="C:plasma membrane"/>
    <property type="evidence" value="ECO:0007669"/>
    <property type="project" value="UniProtKB-SubCell"/>
</dbReference>
<evidence type="ECO:0000256" key="2">
    <source>
        <dbReference type="ARBA" id="ARBA00005262"/>
    </source>
</evidence>
<feature type="transmembrane region" description="Helical" evidence="8">
    <location>
        <begin position="151"/>
        <end position="171"/>
    </location>
</feature>
<accession>A0A239SCN3</accession>
<comment type="subcellular location">
    <subcellularLocation>
        <location evidence="1">Cell membrane</location>
        <topology evidence="1">Multi-pass membrane protein</topology>
    </subcellularLocation>
</comment>
<protein>
    <submittedName>
        <fullName evidence="9">Chromate transporter, chromate ion transporter (CHR) family</fullName>
    </submittedName>
</protein>
<evidence type="ECO:0000256" key="5">
    <source>
        <dbReference type="ARBA" id="ARBA00022989"/>
    </source>
</evidence>
<dbReference type="InterPro" id="IPR052518">
    <property type="entry name" value="CHR_Transporter"/>
</dbReference>
<feature type="transmembrane region" description="Helical" evidence="8">
    <location>
        <begin position="117"/>
        <end position="139"/>
    </location>
</feature>
<gene>
    <name evidence="9" type="ORF">SAMEA4530655_01276</name>
</gene>
<proteinExistence type="inferred from homology"/>
<evidence type="ECO:0000256" key="3">
    <source>
        <dbReference type="ARBA" id="ARBA00022475"/>
    </source>
</evidence>
<evidence type="ECO:0000256" key="7">
    <source>
        <dbReference type="SAM" id="MobiDB-lite"/>
    </source>
</evidence>
<feature type="compositionally biased region" description="Low complexity" evidence="7">
    <location>
        <begin position="1"/>
        <end position="33"/>
    </location>
</feature>
<dbReference type="PANTHER" id="PTHR43663">
    <property type="entry name" value="CHROMATE TRANSPORT PROTEIN-RELATED"/>
    <property type="match status" value="1"/>
</dbReference>
<evidence type="ECO:0000256" key="8">
    <source>
        <dbReference type="SAM" id="Phobius"/>
    </source>
</evidence>
<keyword evidence="5 8" id="KW-1133">Transmembrane helix</keyword>
<evidence type="ECO:0000313" key="9">
    <source>
        <dbReference type="EMBL" id="SNU83029.1"/>
    </source>
</evidence>
<dbReference type="RefSeq" id="WP_224786866.1">
    <property type="nucleotide sequence ID" value="NZ_CABPRX010000005.1"/>
</dbReference>
<dbReference type="AlphaFoldDB" id="A0A239SCN3"/>
<dbReference type="GeneID" id="88093955"/>
<dbReference type="PANTHER" id="PTHR43663:SF1">
    <property type="entry name" value="CHROMATE TRANSPORTER"/>
    <property type="match status" value="1"/>
</dbReference>